<reference evidence="1" key="1">
    <citation type="journal article" date="2015" name="Nature">
        <title>Complex archaea that bridge the gap between prokaryotes and eukaryotes.</title>
        <authorList>
            <person name="Spang A."/>
            <person name="Saw J.H."/>
            <person name="Jorgensen S.L."/>
            <person name="Zaremba-Niedzwiedzka K."/>
            <person name="Martijn J."/>
            <person name="Lind A.E."/>
            <person name="van Eijk R."/>
            <person name="Schleper C."/>
            <person name="Guy L."/>
            <person name="Ettema T.J."/>
        </authorList>
    </citation>
    <scope>NUCLEOTIDE SEQUENCE</scope>
</reference>
<name>A0A0F9JFV7_9ZZZZ</name>
<evidence type="ECO:0000313" key="1">
    <source>
        <dbReference type="EMBL" id="KKM61201.1"/>
    </source>
</evidence>
<proteinExistence type="predicted"/>
<dbReference type="EMBL" id="LAZR01011529">
    <property type="protein sequence ID" value="KKM61201.1"/>
    <property type="molecule type" value="Genomic_DNA"/>
</dbReference>
<accession>A0A0F9JFV7</accession>
<organism evidence="1">
    <name type="scientific">marine sediment metagenome</name>
    <dbReference type="NCBI Taxonomy" id="412755"/>
    <lineage>
        <taxon>unclassified sequences</taxon>
        <taxon>metagenomes</taxon>
        <taxon>ecological metagenomes</taxon>
    </lineage>
</organism>
<dbReference type="AlphaFoldDB" id="A0A0F9JFV7"/>
<comment type="caution">
    <text evidence="1">The sequence shown here is derived from an EMBL/GenBank/DDBJ whole genome shotgun (WGS) entry which is preliminary data.</text>
</comment>
<protein>
    <submittedName>
        <fullName evidence="1">Uncharacterized protein</fullName>
    </submittedName>
</protein>
<sequence length="52" mass="5640">MDLDIGVIEVVLAGATWDAPPSVGASLEYLPCWGAIRSIYQLPSYIKIADLF</sequence>
<gene>
    <name evidence="1" type="ORF">LCGC14_1534070</name>
</gene>